<comment type="caution">
    <text evidence="1">The sequence shown here is derived from an EMBL/GenBank/DDBJ whole genome shotgun (WGS) entry which is preliminary data.</text>
</comment>
<reference evidence="2" key="1">
    <citation type="journal article" date="2019" name="Int. J. Syst. Evol. Microbiol.">
        <title>The Global Catalogue of Microorganisms (GCM) 10K type strain sequencing project: providing services to taxonomists for standard genome sequencing and annotation.</title>
        <authorList>
            <consortium name="The Broad Institute Genomics Platform"/>
            <consortium name="The Broad Institute Genome Sequencing Center for Infectious Disease"/>
            <person name="Wu L."/>
            <person name="Ma J."/>
        </authorList>
    </citation>
    <scope>NUCLEOTIDE SEQUENCE [LARGE SCALE GENOMIC DNA]</scope>
    <source>
        <strain evidence="2">JCM 31696</strain>
    </source>
</reference>
<organism evidence="1 2">
    <name type="scientific">Actinomadura adrarensis</name>
    <dbReference type="NCBI Taxonomy" id="1819600"/>
    <lineage>
        <taxon>Bacteria</taxon>
        <taxon>Bacillati</taxon>
        <taxon>Actinomycetota</taxon>
        <taxon>Actinomycetes</taxon>
        <taxon>Streptosporangiales</taxon>
        <taxon>Thermomonosporaceae</taxon>
        <taxon>Actinomadura</taxon>
    </lineage>
</organism>
<name>A0ABW3CQI2_9ACTN</name>
<protein>
    <submittedName>
        <fullName evidence="1">GTP cyclohydrolase I FolE</fullName>
    </submittedName>
</protein>
<dbReference type="Gene3D" id="1.10.286.10">
    <property type="match status" value="1"/>
</dbReference>
<sequence length="37" mass="4357">MHGRHFDHERIEKAVREILFAIGEDPDRDGLRDTPAR</sequence>
<dbReference type="SUPFAM" id="SSF55620">
    <property type="entry name" value="Tetrahydrobiopterin biosynthesis enzymes-like"/>
    <property type="match status" value="1"/>
</dbReference>
<dbReference type="EMBL" id="JBHTIR010003856">
    <property type="protein sequence ID" value="MFD0855918.1"/>
    <property type="molecule type" value="Genomic_DNA"/>
</dbReference>
<keyword evidence="2" id="KW-1185">Reference proteome</keyword>
<accession>A0ABW3CQI2</accession>
<proteinExistence type="predicted"/>
<dbReference type="InterPro" id="IPR043134">
    <property type="entry name" value="GTP-CH-I_N"/>
</dbReference>
<evidence type="ECO:0000313" key="2">
    <source>
        <dbReference type="Proteomes" id="UP001597083"/>
    </source>
</evidence>
<evidence type="ECO:0000313" key="1">
    <source>
        <dbReference type="EMBL" id="MFD0855918.1"/>
    </source>
</evidence>
<gene>
    <name evidence="1" type="ORF">ACFQ07_27010</name>
</gene>
<feature type="non-terminal residue" evidence="1">
    <location>
        <position position="37"/>
    </location>
</feature>
<dbReference type="Proteomes" id="UP001597083">
    <property type="component" value="Unassembled WGS sequence"/>
</dbReference>